<comment type="caution">
    <text evidence="2">The sequence shown here is derived from an EMBL/GenBank/DDBJ whole genome shotgun (WGS) entry which is preliminary data.</text>
</comment>
<keyword evidence="1" id="KW-0472">Membrane</keyword>
<dbReference type="EMBL" id="JAERQJ010000009">
    <property type="protein sequence ID" value="MBL0685568.1"/>
    <property type="molecule type" value="Genomic_DNA"/>
</dbReference>
<gene>
    <name evidence="2" type="ORF">JJQ60_18680</name>
</gene>
<feature type="transmembrane region" description="Helical" evidence="1">
    <location>
        <begin position="84"/>
        <end position="101"/>
    </location>
</feature>
<evidence type="ECO:0000313" key="3">
    <source>
        <dbReference type="Proteomes" id="UP000651057"/>
    </source>
</evidence>
<proteinExistence type="predicted"/>
<protein>
    <submittedName>
        <fullName evidence="2">Tetratricopeptide repeat protein</fullName>
    </submittedName>
</protein>
<organism evidence="2 3">
    <name type="scientific">Aquimarina mytili</name>
    <dbReference type="NCBI Taxonomy" id="874423"/>
    <lineage>
        <taxon>Bacteria</taxon>
        <taxon>Pseudomonadati</taxon>
        <taxon>Bacteroidota</taxon>
        <taxon>Flavobacteriia</taxon>
        <taxon>Flavobacteriales</taxon>
        <taxon>Flavobacteriaceae</taxon>
        <taxon>Aquimarina</taxon>
    </lineage>
</organism>
<accession>A0A937A0Y1</accession>
<dbReference type="Proteomes" id="UP000651057">
    <property type="component" value="Unassembled WGS sequence"/>
</dbReference>
<evidence type="ECO:0000256" key="1">
    <source>
        <dbReference type="SAM" id="Phobius"/>
    </source>
</evidence>
<dbReference type="SUPFAM" id="SSF48452">
    <property type="entry name" value="TPR-like"/>
    <property type="match status" value="1"/>
</dbReference>
<dbReference type="AlphaFoldDB" id="A0A937A0Y1"/>
<keyword evidence="1" id="KW-1133">Transmembrane helix</keyword>
<keyword evidence="3" id="KW-1185">Reference proteome</keyword>
<dbReference type="InterPro" id="IPR019734">
    <property type="entry name" value="TPR_rpt"/>
</dbReference>
<sequence>MSDIDKDIEFIERFFNLELSDDELSVFEARIDVEPEFARKLDAYKESVDLVAQKYASSTDKDRIKDWQKLIDAKNNSRVIGLPWKWIGGIAASLVLIFYGWQYNKNMNQQDLANIIQESWDKKIGLDYRMMRTTNRDSLQQVIVTAFDAYEAQKYDKAISILEGFISNTLYYEDAMLIKGLSQYKAGNVTTALQTLETLSEYPSGKKAKSALWYQGLIYLDLGDKKAAKKFLLLPSDKNEEIKLRE</sequence>
<name>A0A937A0Y1_9FLAO</name>
<dbReference type="InterPro" id="IPR011990">
    <property type="entry name" value="TPR-like_helical_dom_sf"/>
</dbReference>
<reference evidence="2" key="1">
    <citation type="submission" date="2021-01" db="EMBL/GenBank/DDBJ databases">
        <authorList>
            <person name="Zhong Y.L."/>
        </authorList>
    </citation>
    <scope>NUCLEOTIDE SEQUENCE</scope>
    <source>
        <strain evidence="2">KCTC 23302</strain>
    </source>
</reference>
<keyword evidence="1" id="KW-0812">Transmembrane</keyword>
<dbReference type="Gene3D" id="1.25.40.10">
    <property type="entry name" value="Tetratricopeptide repeat domain"/>
    <property type="match status" value="1"/>
</dbReference>
<evidence type="ECO:0000313" key="2">
    <source>
        <dbReference type="EMBL" id="MBL0685568.1"/>
    </source>
</evidence>
<dbReference type="Pfam" id="PF13174">
    <property type="entry name" value="TPR_6"/>
    <property type="match status" value="2"/>
</dbReference>
<dbReference type="RefSeq" id="WP_201923802.1">
    <property type="nucleotide sequence ID" value="NZ_BAABAX010000012.1"/>
</dbReference>